<reference evidence="1 2" key="1">
    <citation type="journal article" date="2016" name="PLoS ONE">
        <title>Plasmid Characterization and Chromosome Analysis of Two netF+ Clostridium perfringens Isolates Associated with Foal and Canine Necrotizing Enteritis.</title>
        <authorList>
            <person name="Mehdizadeh Gohari I."/>
            <person name="Kropinski A.M."/>
            <person name="Weese S.J."/>
            <person name="Parreira V.R."/>
            <person name="Whitehead A.E."/>
            <person name="Boerlin P."/>
            <person name="Prescott J.F."/>
        </authorList>
    </citation>
    <scope>NUCLEOTIDE SEQUENCE [LARGE SCALE GENOMIC DNA]</scope>
    <source>
        <strain evidence="1 2">JP838</strain>
    </source>
</reference>
<proteinExistence type="predicted"/>
<dbReference type="Proteomes" id="UP000070260">
    <property type="component" value="Chromosome"/>
</dbReference>
<accession>A0A127EIE6</accession>
<dbReference type="PATRIC" id="fig|1502.177.peg.1699"/>
<name>A0A127EIE6_CLOPF</name>
<dbReference type="OrthoDB" id="1912249at2"/>
<gene>
    <name evidence="1" type="ORF">JFP838_08290</name>
</gene>
<evidence type="ECO:0000313" key="1">
    <source>
        <dbReference type="EMBL" id="AMN35745.1"/>
    </source>
</evidence>
<evidence type="ECO:0000313" key="2">
    <source>
        <dbReference type="Proteomes" id="UP000070260"/>
    </source>
</evidence>
<dbReference type="EMBL" id="CP010994">
    <property type="protein sequence ID" value="AMN35745.1"/>
    <property type="molecule type" value="Genomic_DNA"/>
</dbReference>
<protein>
    <submittedName>
        <fullName evidence="1">Uncharacterized protein</fullName>
    </submittedName>
</protein>
<sequence length="202" mass="24411">MLKERDYNVLKFIEKYNAISLKNACSIFFNGEYKNEDYRYRVAARRMQTLEKKGILQSYRNSYTDEKIYYTNKKLSPHNLFIQDFWRKLLEMGFEVLEFNTNVSLMKGQLKPDAIVLAKYDDILVNYILEVDFNHYTDKSKIVRYEMFYKSDELTELCDTRKPCLIITRPTHSKDLRYSSNLFDIVYTDLKYTNLERFLFED</sequence>
<organism evidence="1 2">
    <name type="scientific">Clostridium perfringens</name>
    <dbReference type="NCBI Taxonomy" id="1502"/>
    <lineage>
        <taxon>Bacteria</taxon>
        <taxon>Bacillati</taxon>
        <taxon>Bacillota</taxon>
        <taxon>Clostridia</taxon>
        <taxon>Eubacteriales</taxon>
        <taxon>Clostridiaceae</taxon>
        <taxon>Clostridium</taxon>
    </lineage>
</organism>
<dbReference type="RefSeq" id="WP_061428080.1">
    <property type="nucleotide sequence ID" value="NZ_CATNZO010000001.1"/>
</dbReference>
<dbReference type="AlphaFoldDB" id="A0A127EIE6"/>